<dbReference type="PIRSF" id="PIRSF004925">
    <property type="entry name" value="HcaT"/>
    <property type="match status" value="1"/>
</dbReference>
<evidence type="ECO:0000256" key="4">
    <source>
        <dbReference type="ARBA" id="ARBA00022519"/>
    </source>
</evidence>
<evidence type="ECO:0000256" key="5">
    <source>
        <dbReference type="ARBA" id="ARBA00022692"/>
    </source>
</evidence>
<dbReference type="PROSITE" id="PS50850">
    <property type="entry name" value="MFS"/>
    <property type="match status" value="1"/>
</dbReference>
<dbReference type="SUPFAM" id="SSF103473">
    <property type="entry name" value="MFS general substrate transporter"/>
    <property type="match status" value="1"/>
</dbReference>
<keyword evidence="5 8" id="KW-0812">Transmembrane</keyword>
<accession>A0ABU1NHU0</accession>
<dbReference type="EMBL" id="JAVDRF010000008">
    <property type="protein sequence ID" value="MDR6538024.1"/>
    <property type="molecule type" value="Genomic_DNA"/>
</dbReference>
<evidence type="ECO:0000256" key="6">
    <source>
        <dbReference type="ARBA" id="ARBA00022989"/>
    </source>
</evidence>
<evidence type="ECO:0000259" key="9">
    <source>
        <dbReference type="PROSITE" id="PS50850"/>
    </source>
</evidence>
<sequence length="403" mass="43398">MAAGRGHLLAFAGLSASYFAHIGFFNPYLPLWLQSLGLPIFTISLLTSVQSITRVFAPYAWGALSDHTGQRVLLLRISAGVALFASLGLWWNGGAWWLSLVLLVMFTHTSSMMSLTEAAMAHLVAGDWGRYGRIRLWGSAGFLLTVFIAGEWFERFGMGHFPAWAGGTLAIVLIATLRLPDMREPPLAHAAQKEPIGPVLRIPAVRWFFASLFFHVMAHFAVYGFLSLYLDSLGYGKGVIGLLWALSVGAEVAWFFLQGRLLGRFAMPRWLLICGVAAVLRMGLTAGGGSWLWALAAAQLLHALSFAAHHTSCIAMVSRHFPGRLRGRGQALFTVIGYGFGGVLGVLAGGAIAQRFGYVVMFGVATLLAVVASVCAWRMLRLEAVTGRPRPAQAAAGAKPPSA</sequence>
<dbReference type="PANTHER" id="PTHR23522">
    <property type="entry name" value="BLL5896 PROTEIN"/>
    <property type="match status" value="1"/>
</dbReference>
<dbReference type="Pfam" id="PF12832">
    <property type="entry name" value="MFS_1_like"/>
    <property type="match status" value="1"/>
</dbReference>
<dbReference type="NCBIfam" id="NF037955">
    <property type="entry name" value="mfs"/>
    <property type="match status" value="1"/>
</dbReference>
<feature type="transmembrane region" description="Helical" evidence="8">
    <location>
        <begin position="7"/>
        <end position="25"/>
    </location>
</feature>
<dbReference type="PANTHER" id="PTHR23522:SF10">
    <property type="entry name" value="3-PHENYLPROPIONIC ACID TRANSPORTER-RELATED"/>
    <property type="match status" value="1"/>
</dbReference>
<keyword evidence="3" id="KW-1003">Cell membrane</keyword>
<feature type="transmembrane region" description="Helical" evidence="8">
    <location>
        <begin position="358"/>
        <end position="380"/>
    </location>
</feature>
<comment type="subcellular location">
    <subcellularLocation>
        <location evidence="1">Cell inner membrane</location>
        <topology evidence="1">Multi-pass membrane protein</topology>
    </subcellularLocation>
</comment>
<dbReference type="RefSeq" id="WP_309904441.1">
    <property type="nucleotide sequence ID" value="NZ_JAVDRF010000008.1"/>
</dbReference>
<evidence type="ECO:0000256" key="7">
    <source>
        <dbReference type="ARBA" id="ARBA00023136"/>
    </source>
</evidence>
<dbReference type="Gene3D" id="1.20.1250.20">
    <property type="entry name" value="MFS general substrate transporter like domains"/>
    <property type="match status" value="2"/>
</dbReference>
<dbReference type="InterPro" id="IPR036259">
    <property type="entry name" value="MFS_trans_sf"/>
</dbReference>
<evidence type="ECO:0000256" key="3">
    <source>
        <dbReference type="ARBA" id="ARBA00022475"/>
    </source>
</evidence>
<keyword evidence="6 8" id="KW-1133">Transmembrane helix</keyword>
<protein>
    <submittedName>
        <fullName evidence="10">PPP family 3-phenylpropionic acid transporter</fullName>
    </submittedName>
</protein>
<proteinExistence type="predicted"/>
<evidence type="ECO:0000256" key="1">
    <source>
        <dbReference type="ARBA" id="ARBA00004429"/>
    </source>
</evidence>
<feature type="transmembrane region" description="Helical" evidence="8">
    <location>
        <begin position="31"/>
        <end position="52"/>
    </location>
</feature>
<keyword evidence="7 8" id="KW-0472">Membrane</keyword>
<organism evidence="10 11">
    <name type="scientific">Variovorax soli</name>
    <dbReference type="NCBI Taxonomy" id="376815"/>
    <lineage>
        <taxon>Bacteria</taxon>
        <taxon>Pseudomonadati</taxon>
        <taxon>Pseudomonadota</taxon>
        <taxon>Betaproteobacteria</taxon>
        <taxon>Burkholderiales</taxon>
        <taxon>Comamonadaceae</taxon>
        <taxon>Variovorax</taxon>
    </lineage>
</organism>
<evidence type="ECO:0000256" key="2">
    <source>
        <dbReference type="ARBA" id="ARBA00022448"/>
    </source>
</evidence>
<dbReference type="InterPro" id="IPR024989">
    <property type="entry name" value="MFS_assoc_dom"/>
</dbReference>
<feature type="transmembrane region" description="Helical" evidence="8">
    <location>
        <begin position="207"/>
        <end position="226"/>
    </location>
</feature>
<comment type="caution">
    <text evidence="10">The sequence shown here is derived from an EMBL/GenBank/DDBJ whole genome shotgun (WGS) entry which is preliminary data.</text>
</comment>
<gene>
    <name evidence="10" type="ORF">J2739_003810</name>
</gene>
<evidence type="ECO:0000313" key="11">
    <source>
        <dbReference type="Proteomes" id="UP001184230"/>
    </source>
</evidence>
<dbReference type="InterPro" id="IPR026032">
    <property type="entry name" value="HcaT-like"/>
</dbReference>
<feature type="transmembrane region" description="Helical" evidence="8">
    <location>
        <begin position="97"/>
        <end position="115"/>
    </location>
</feature>
<dbReference type="Proteomes" id="UP001184230">
    <property type="component" value="Unassembled WGS sequence"/>
</dbReference>
<feature type="transmembrane region" description="Helical" evidence="8">
    <location>
        <begin position="73"/>
        <end position="91"/>
    </location>
</feature>
<feature type="transmembrane region" description="Helical" evidence="8">
    <location>
        <begin position="159"/>
        <end position="177"/>
    </location>
</feature>
<evidence type="ECO:0000256" key="8">
    <source>
        <dbReference type="SAM" id="Phobius"/>
    </source>
</evidence>
<keyword evidence="4" id="KW-0997">Cell inner membrane</keyword>
<feature type="transmembrane region" description="Helical" evidence="8">
    <location>
        <begin position="269"/>
        <end position="294"/>
    </location>
</feature>
<feature type="domain" description="Major facilitator superfamily (MFS) profile" evidence="9">
    <location>
        <begin position="199"/>
        <end position="403"/>
    </location>
</feature>
<reference evidence="10 11" key="1">
    <citation type="submission" date="2023-07" db="EMBL/GenBank/DDBJ databases">
        <title>Sorghum-associated microbial communities from plants grown in Nebraska, USA.</title>
        <authorList>
            <person name="Schachtman D."/>
        </authorList>
    </citation>
    <scope>NUCLEOTIDE SEQUENCE [LARGE SCALE GENOMIC DNA]</scope>
    <source>
        <strain evidence="10 11">DS1781</strain>
    </source>
</reference>
<keyword evidence="2" id="KW-0813">Transport</keyword>
<name>A0ABU1NHU0_9BURK</name>
<feature type="transmembrane region" description="Helical" evidence="8">
    <location>
        <begin position="238"/>
        <end position="257"/>
    </location>
</feature>
<feature type="transmembrane region" description="Helical" evidence="8">
    <location>
        <begin position="300"/>
        <end position="319"/>
    </location>
</feature>
<keyword evidence="11" id="KW-1185">Reference proteome</keyword>
<feature type="transmembrane region" description="Helical" evidence="8">
    <location>
        <begin position="136"/>
        <end position="153"/>
    </location>
</feature>
<dbReference type="InterPro" id="IPR020846">
    <property type="entry name" value="MFS_dom"/>
</dbReference>
<feature type="transmembrane region" description="Helical" evidence="8">
    <location>
        <begin position="331"/>
        <end position="352"/>
    </location>
</feature>
<evidence type="ECO:0000313" key="10">
    <source>
        <dbReference type="EMBL" id="MDR6538024.1"/>
    </source>
</evidence>